<evidence type="ECO:0000256" key="12">
    <source>
        <dbReference type="ARBA" id="ARBA00060592"/>
    </source>
</evidence>
<dbReference type="FunFam" id="2.40.440.10:FF:000005">
    <property type="entry name" value="L,D-transpeptidase 2"/>
    <property type="match status" value="1"/>
</dbReference>
<feature type="active site" description="Proton donor/acceptor" evidence="13">
    <location>
        <position position="306"/>
    </location>
</feature>
<dbReference type="PROSITE" id="PS52029">
    <property type="entry name" value="LD_TPASE"/>
    <property type="match status" value="1"/>
</dbReference>
<gene>
    <name evidence="16" type="ORF">FHE74_09925</name>
</gene>
<evidence type="ECO:0000256" key="7">
    <source>
        <dbReference type="ARBA" id="ARBA00023136"/>
    </source>
</evidence>
<dbReference type="Pfam" id="PF03734">
    <property type="entry name" value="YkuD"/>
    <property type="match status" value="1"/>
</dbReference>
<name>A0A5C4U294_9CORY</name>
<evidence type="ECO:0000256" key="14">
    <source>
        <dbReference type="SAM" id="MobiDB-lite"/>
    </source>
</evidence>
<reference evidence="16 17" key="1">
    <citation type="submission" date="2019-06" db="EMBL/GenBank/DDBJ databases">
        <authorList>
            <person name="Li J."/>
        </authorList>
    </citation>
    <scope>NUCLEOTIDE SEQUENCE [LARGE SCALE GENOMIC DNA]</scope>
    <source>
        <strain evidence="16 17">LMG 28165</strain>
    </source>
</reference>
<evidence type="ECO:0000256" key="10">
    <source>
        <dbReference type="ARBA" id="ARBA00023315"/>
    </source>
</evidence>
<comment type="caution">
    <text evidence="16">The sequence shown here is derived from an EMBL/GenBank/DDBJ whole genome shotgun (WGS) entry which is preliminary data.</text>
</comment>
<evidence type="ECO:0000256" key="6">
    <source>
        <dbReference type="ARBA" id="ARBA00022984"/>
    </source>
</evidence>
<dbReference type="Pfam" id="PF17964">
    <property type="entry name" value="Big_10"/>
    <property type="match status" value="1"/>
</dbReference>
<evidence type="ECO:0000256" key="8">
    <source>
        <dbReference type="ARBA" id="ARBA00023139"/>
    </source>
</evidence>
<dbReference type="GO" id="GO:0071972">
    <property type="term" value="F:peptidoglycan L,D-transpeptidase activity"/>
    <property type="evidence" value="ECO:0007669"/>
    <property type="project" value="TreeGrafter"/>
</dbReference>
<evidence type="ECO:0000259" key="15">
    <source>
        <dbReference type="PROSITE" id="PS52029"/>
    </source>
</evidence>
<keyword evidence="9" id="KW-0449">Lipoprotein</keyword>
<keyword evidence="5 13" id="KW-0133">Cell shape</keyword>
<keyword evidence="6 13" id="KW-0573">Peptidoglycan synthesis</keyword>
<comment type="pathway">
    <text evidence="1 13">Cell wall biogenesis; peptidoglycan biosynthesis.</text>
</comment>
<keyword evidence="3" id="KW-0808">Transferase</keyword>
<evidence type="ECO:0000256" key="11">
    <source>
        <dbReference type="ARBA" id="ARBA00023316"/>
    </source>
</evidence>
<evidence type="ECO:0000313" key="17">
    <source>
        <dbReference type="Proteomes" id="UP000312032"/>
    </source>
</evidence>
<dbReference type="OrthoDB" id="5242354at2"/>
<dbReference type="AlphaFoldDB" id="A0A5C4U294"/>
<dbReference type="InterPro" id="IPR041280">
    <property type="entry name" value="Big_10"/>
</dbReference>
<dbReference type="GO" id="GO:0016746">
    <property type="term" value="F:acyltransferase activity"/>
    <property type="evidence" value="ECO:0007669"/>
    <property type="project" value="UniProtKB-KW"/>
</dbReference>
<dbReference type="Gene3D" id="2.60.40.3780">
    <property type="match status" value="1"/>
</dbReference>
<keyword evidence="2" id="KW-1003">Cell membrane</keyword>
<dbReference type="Proteomes" id="UP000312032">
    <property type="component" value="Unassembled WGS sequence"/>
</dbReference>
<keyword evidence="4" id="KW-0732">Signal</keyword>
<dbReference type="CDD" id="cd13432">
    <property type="entry name" value="LDT_IgD_like_2"/>
    <property type="match status" value="1"/>
</dbReference>
<proteinExistence type="predicted"/>
<evidence type="ECO:0000256" key="5">
    <source>
        <dbReference type="ARBA" id="ARBA00022960"/>
    </source>
</evidence>
<dbReference type="InterPro" id="IPR038063">
    <property type="entry name" value="Transpep_catalytic_dom"/>
</dbReference>
<feature type="region of interest" description="Disordered" evidence="14">
    <location>
        <begin position="22"/>
        <end position="47"/>
    </location>
</feature>
<dbReference type="GO" id="GO:0005576">
    <property type="term" value="C:extracellular region"/>
    <property type="evidence" value="ECO:0007669"/>
    <property type="project" value="TreeGrafter"/>
</dbReference>
<dbReference type="PANTHER" id="PTHR30582:SF2">
    <property type="entry name" value="L,D-TRANSPEPTIDASE YCIB-RELATED"/>
    <property type="match status" value="1"/>
</dbReference>
<dbReference type="UniPathway" id="UPA00219"/>
<dbReference type="EMBL" id="VDHJ01000017">
    <property type="protein sequence ID" value="TNL94881.1"/>
    <property type="molecule type" value="Genomic_DNA"/>
</dbReference>
<evidence type="ECO:0000313" key="16">
    <source>
        <dbReference type="EMBL" id="TNL94881.1"/>
    </source>
</evidence>
<sequence>MTLLSGTIAACTIGDVDAAKSSLNGENSAPKPDEPPVLNVEDGDTEVDPIEPITVKGTPEQLKGLTMVNESGNEVESKLSADGTQWSSAEDLGYGRTYTITMPGYKDTTTTFTTVSPTATTTVSLGPLEDSTVGVGQAVIVIFSSAPSDRKAVEESIQVNTSNGTEGAFYWIGPRELRWRPKDFWKPGTQVEVVADLYGKDLGDGLYASADNSTRFTIGDDVRAIVDDSTKTMEVYKNGELLRSIPVSLGRDTSRWATPNGTYVVGDEHAQLMMDSETFGLPHENGGYQTKVDYATQLSYSGIYVHAAPWSNWAQGNTNQSHGCINVTTEAAGWFQGVVKRGDPVIIKNTIGGTLPGWDGLGYWNIDWETWKAGNASAA</sequence>
<evidence type="ECO:0000256" key="2">
    <source>
        <dbReference type="ARBA" id="ARBA00022475"/>
    </source>
</evidence>
<organism evidence="16 17">
    <name type="scientific">Corynebacterium tapiri</name>
    <dbReference type="NCBI Taxonomy" id="1448266"/>
    <lineage>
        <taxon>Bacteria</taxon>
        <taxon>Bacillati</taxon>
        <taxon>Actinomycetota</taxon>
        <taxon>Actinomycetes</taxon>
        <taxon>Mycobacteriales</taxon>
        <taxon>Corynebacteriaceae</taxon>
        <taxon>Corynebacterium</taxon>
    </lineage>
</organism>
<feature type="domain" description="L,D-TPase catalytic" evidence="15">
    <location>
        <begin position="222"/>
        <end position="348"/>
    </location>
</feature>
<feature type="active site" description="Nucleophile" evidence="13">
    <location>
        <position position="324"/>
    </location>
</feature>
<keyword evidence="17" id="KW-1185">Reference proteome</keyword>
<keyword evidence="8" id="KW-0564">Palmitate</keyword>
<dbReference type="Gene3D" id="2.40.440.10">
    <property type="entry name" value="L,D-transpeptidase catalytic domain-like"/>
    <property type="match status" value="1"/>
</dbReference>
<evidence type="ECO:0000256" key="1">
    <source>
        <dbReference type="ARBA" id="ARBA00004752"/>
    </source>
</evidence>
<keyword evidence="11 13" id="KW-0961">Cell wall biogenesis/degradation</keyword>
<dbReference type="Gene3D" id="2.60.40.3710">
    <property type="match status" value="1"/>
</dbReference>
<keyword evidence="7" id="KW-0472">Membrane</keyword>
<evidence type="ECO:0000256" key="9">
    <source>
        <dbReference type="ARBA" id="ARBA00023288"/>
    </source>
</evidence>
<evidence type="ECO:0000256" key="13">
    <source>
        <dbReference type="PROSITE-ProRule" id="PRU01373"/>
    </source>
</evidence>
<dbReference type="GO" id="GO:0071555">
    <property type="term" value="P:cell wall organization"/>
    <property type="evidence" value="ECO:0007669"/>
    <property type="project" value="UniProtKB-UniRule"/>
</dbReference>
<dbReference type="GO" id="GO:0018104">
    <property type="term" value="P:peptidoglycan-protein cross-linking"/>
    <property type="evidence" value="ECO:0007669"/>
    <property type="project" value="TreeGrafter"/>
</dbReference>
<comment type="pathway">
    <text evidence="12">Glycan biosynthesis.</text>
</comment>
<protein>
    <submittedName>
        <fullName evidence="16">Transpeptidase</fullName>
    </submittedName>
</protein>
<dbReference type="GO" id="GO:0008360">
    <property type="term" value="P:regulation of cell shape"/>
    <property type="evidence" value="ECO:0007669"/>
    <property type="project" value="UniProtKB-UniRule"/>
</dbReference>
<dbReference type="InterPro" id="IPR005490">
    <property type="entry name" value="LD_TPept_cat_dom"/>
</dbReference>
<evidence type="ECO:0000256" key="3">
    <source>
        <dbReference type="ARBA" id="ARBA00022679"/>
    </source>
</evidence>
<keyword evidence="10" id="KW-0012">Acyltransferase</keyword>
<accession>A0A5C4U294</accession>
<dbReference type="CDD" id="cd16913">
    <property type="entry name" value="YkuD_like"/>
    <property type="match status" value="1"/>
</dbReference>
<dbReference type="SUPFAM" id="SSF141523">
    <property type="entry name" value="L,D-transpeptidase catalytic domain-like"/>
    <property type="match status" value="1"/>
</dbReference>
<dbReference type="PANTHER" id="PTHR30582">
    <property type="entry name" value="L,D-TRANSPEPTIDASE"/>
    <property type="match status" value="1"/>
</dbReference>
<dbReference type="InterPro" id="IPR050979">
    <property type="entry name" value="LD-transpeptidase"/>
</dbReference>
<evidence type="ECO:0000256" key="4">
    <source>
        <dbReference type="ARBA" id="ARBA00022729"/>
    </source>
</evidence>